<proteinExistence type="predicted"/>
<evidence type="ECO:0000313" key="3">
    <source>
        <dbReference type="EMBL" id="XBL12787.1"/>
    </source>
</evidence>
<gene>
    <name evidence="3" type="ORF">QLS71_010640</name>
</gene>
<feature type="chain" id="PRO_5043828973" evidence="2">
    <location>
        <begin position="21"/>
        <end position="291"/>
    </location>
</feature>
<feature type="coiled-coil region" evidence="1">
    <location>
        <begin position="153"/>
        <end position="187"/>
    </location>
</feature>
<feature type="signal peptide" evidence="2">
    <location>
        <begin position="1"/>
        <end position="20"/>
    </location>
</feature>
<dbReference type="RefSeq" id="WP_308992954.1">
    <property type="nucleotide sequence ID" value="NZ_CP155618.1"/>
</dbReference>
<dbReference type="KEGG" id="mlil:QLS71_010640"/>
<dbReference type="AlphaFoldDB" id="A0AAU7ECM2"/>
<evidence type="ECO:0000313" key="4">
    <source>
        <dbReference type="Proteomes" id="UP001224325"/>
    </source>
</evidence>
<accession>A0AAU7ECM2</accession>
<keyword evidence="2" id="KW-0732">Signal</keyword>
<dbReference type="EMBL" id="CP155618">
    <property type="protein sequence ID" value="XBL12787.1"/>
    <property type="molecule type" value="Genomic_DNA"/>
</dbReference>
<protein>
    <submittedName>
        <fullName evidence="3">Uncharacterized protein</fullName>
    </submittedName>
</protein>
<name>A0AAU7ECM2_9FLAO</name>
<keyword evidence="1" id="KW-0175">Coiled coil</keyword>
<keyword evidence="4" id="KW-1185">Reference proteome</keyword>
<dbReference type="Proteomes" id="UP001224325">
    <property type="component" value="Chromosome"/>
</dbReference>
<sequence length="291" mass="33267">MKIKYIAILITCLLSASLFSQTNLNNYKYVIVPNKYEFLKEADQYQLNSLTEFLFNKCGFVALMEGSNYPDDVTKNRCLALKSNLIKDSGMFKTKLSVELKNCNDQVVFTSEMGESREKEYQRAYTGALREAFKSIEALNYKYVPNANNSVIASQEVETKSEVSKEIQQLREEIQNLKKEKEAVVVEKVEPKVEAVKEVPVEEMVVKEVSGTNTLIAKEPVNGFLYAQAIDNGFQLVDSTPKVVYKIKKTSIPDVYMVEGKNATLYKKDGNWVLEYYENNVLKQEELNIKF</sequence>
<reference evidence="3" key="1">
    <citation type="submission" date="2024-04" db="EMBL/GenBank/DDBJ databases">
        <title>Mariniflexile litorale, isolated from the shallow sediments of the Sea of Japan.</title>
        <authorList>
            <person name="Romanenko L."/>
            <person name="Isaeva M."/>
        </authorList>
    </citation>
    <scope>NUCLEOTIDE SEQUENCE [LARGE SCALE GENOMIC DNA]</scope>
    <source>
        <strain evidence="3">KMM 9835</strain>
    </source>
</reference>
<evidence type="ECO:0000256" key="2">
    <source>
        <dbReference type="SAM" id="SignalP"/>
    </source>
</evidence>
<evidence type="ECO:0000256" key="1">
    <source>
        <dbReference type="SAM" id="Coils"/>
    </source>
</evidence>
<organism evidence="3 4">
    <name type="scientific">Mariniflexile litorale</name>
    <dbReference type="NCBI Taxonomy" id="3045158"/>
    <lineage>
        <taxon>Bacteria</taxon>
        <taxon>Pseudomonadati</taxon>
        <taxon>Bacteroidota</taxon>
        <taxon>Flavobacteriia</taxon>
        <taxon>Flavobacteriales</taxon>
        <taxon>Flavobacteriaceae</taxon>
        <taxon>Mariniflexile</taxon>
    </lineage>
</organism>